<comment type="caution">
    <text evidence="7">Lacks conserved residue(s) required for the propagation of feature annotation.</text>
</comment>
<evidence type="ECO:0000256" key="4">
    <source>
        <dbReference type="ARBA" id="ARBA00022833"/>
    </source>
</evidence>
<comment type="similarity">
    <text evidence="6">Belongs to the sirtuin family. Class IV subfamily.</text>
</comment>
<evidence type="ECO:0000256" key="5">
    <source>
        <dbReference type="ARBA" id="ARBA00023027"/>
    </source>
</evidence>
<evidence type="ECO:0000256" key="6">
    <source>
        <dbReference type="ARBA" id="ARBA00038170"/>
    </source>
</evidence>
<keyword evidence="2" id="KW-0808">Transferase</keyword>
<comment type="caution">
    <text evidence="9">The sequence shown here is derived from an EMBL/GenBank/DDBJ whole genome shotgun (WGS) entry which is preliminary data.</text>
</comment>
<keyword evidence="4" id="KW-0862">Zinc</keyword>
<dbReference type="EMBL" id="JARBDR010000903">
    <property type="protein sequence ID" value="KAJ8304269.1"/>
    <property type="molecule type" value="Genomic_DNA"/>
</dbReference>
<keyword evidence="10" id="KW-1185">Reference proteome</keyword>
<protein>
    <recommendedName>
        <fullName evidence="1">protein acetyllysine N-acetyltransferase</fullName>
        <ecNumber evidence="1">2.3.1.286</ecNumber>
    </recommendedName>
</protein>
<feature type="domain" description="Deacetylase sirtuin-type" evidence="8">
    <location>
        <begin position="59"/>
        <end position="312"/>
    </location>
</feature>
<dbReference type="Proteomes" id="UP001217089">
    <property type="component" value="Unassembled WGS sequence"/>
</dbReference>
<gene>
    <name evidence="9" type="ORF">KUTeg_017852</name>
</gene>
<evidence type="ECO:0000256" key="7">
    <source>
        <dbReference type="PROSITE-ProRule" id="PRU00236"/>
    </source>
</evidence>
<name>A0ABQ9EG44_TEGGR</name>
<reference evidence="9 10" key="1">
    <citation type="submission" date="2022-12" db="EMBL/GenBank/DDBJ databases">
        <title>Chromosome-level genome of Tegillarca granosa.</title>
        <authorList>
            <person name="Kim J."/>
        </authorList>
    </citation>
    <scope>NUCLEOTIDE SEQUENCE [LARGE SCALE GENOMIC DNA]</scope>
    <source>
        <strain evidence="9">Teg-2019</strain>
        <tissue evidence="9">Adductor muscle</tissue>
    </source>
</reference>
<dbReference type="InterPro" id="IPR029035">
    <property type="entry name" value="DHS-like_NAD/FAD-binding_dom"/>
</dbReference>
<dbReference type="Gene3D" id="3.40.50.1220">
    <property type="entry name" value="TPP-binding domain"/>
    <property type="match status" value="1"/>
</dbReference>
<dbReference type="EC" id="2.3.1.286" evidence="1"/>
<keyword evidence="3" id="KW-0479">Metal-binding</keyword>
<proteinExistence type="inferred from homology"/>
<keyword evidence="5" id="KW-0520">NAD</keyword>
<dbReference type="InterPro" id="IPR003000">
    <property type="entry name" value="Sirtuin"/>
</dbReference>
<dbReference type="Pfam" id="PF02146">
    <property type="entry name" value="SIR2"/>
    <property type="match status" value="1"/>
</dbReference>
<dbReference type="CDD" id="cd01410">
    <property type="entry name" value="SIRT7"/>
    <property type="match status" value="1"/>
</dbReference>
<dbReference type="InterPro" id="IPR050134">
    <property type="entry name" value="NAD-dep_sirtuin_deacylases"/>
</dbReference>
<organism evidence="9 10">
    <name type="scientific">Tegillarca granosa</name>
    <name type="common">Malaysian cockle</name>
    <name type="synonym">Anadara granosa</name>
    <dbReference type="NCBI Taxonomy" id="220873"/>
    <lineage>
        <taxon>Eukaryota</taxon>
        <taxon>Metazoa</taxon>
        <taxon>Spiralia</taxon>
        <taxon>Lophotrochozoa</taxon>
        <taxon>Mollusca</taxon>
        <taxon>Bivalvia</taxon>
        <taxon>Autobranchia</taxon>
        <taxon>Pteriomorphia</taxon>
        <taxon>Arcoida</taxon>
        <taxon>Arcoidea</taxon>
        <taxon>Arcidae</taxon>
        <taxon>Tegillarca</taxon>
    </lineage>
</organism>
<dbReference type="PROSITE" id="PS50305">
    <property type="entry name" value="SIRTUIN"/>
    <property type="match status" value="1"/>
</dbReference>
<evidence type="ECO:0000313" key="10">
    <source>
        <dbReference type="Proteomes" id="UP001217089"/>
    </source>
</evidence>
<sequence length="548" mass="61541">MKQRSGMTTWAFPICILDTTTLKDITFKIDTIMSVNYAEGLSEYEHKGKCGLPERFDTPRELTEKVKQLADLVKQSKHFVVHTGAGISTSAGIPDFRGPNGVWTLEQKGQKPKVNITFEIAVPTITHRALVAMETAGIVKYVITQNVDGLHVRSGFPRNRLSELHGNMFVEQCDKCGTQRLTHLSSPVSGSEGHIIRIPELSMTVYCLHEQKNFKFLIGKILDTILDWEDALPDRDLDFADQHAKKADLSLCLGTSLQIVPSGNLPLATKRNNGKLVIVNLQPTKHDKKADLRINGYVDEVILQLCQHLNIDIPGFVSPVVILKSIHTEKHEKNFNVVIRDEELVPFANFGQSESKYLKDENIKSENNSCVDQKMYEQTEIKSEKDELKPQVNETTKDQIELKKNVNDEEQNVLNNDNKITLDSVTVKQESNILELCTQEITEGHDTHTNQRHSGEMKNKDGCLFYGTEENTKELNLVDCNKIQISKEQLNGNIYNTGDLHNSSVTGNCPSMLKDCNDSSTTKTSHANDEPPLGNNLFDIKLSDLECI</sequence>
<dbReference type="PANTHER" id="PTHR11085">
    <property type="entry name" value="NAD-DEPENDENT PROTEIN DEACYLASE SIRTUIN-5, MITOCHONDRIAL-RELATED"/>
    <property type="match status" value="1"/>
</dbReference>
<dbReference type="Gene3D" id="2.20.28.200">
    <property type="match status" value="1"/>
</dbReference>
<dbReference type="PANTHER" id="PTHR11085:SF12">
    <property type="entry name" value="NAD-DEPENDENT PROTEIN DEACYLASE SIRTUIN-6"/>
    <property type="match status" value="1"/>
</dbReference>
<dbReference type="InterPro" id="IPR026590">
    <property type="entry name" value="Ssirtuin_cat_dom"/>
</dbReference>
<dbReference type="SUPFAM" id="SSF52467">
    <property type="entry name" value="DHS-like NAD/FAD-binding domain"/>
    <property type="match status" value="1"/>
</dbReference>
<accession>A0ABQ9EG44</accession>
<evidence type="ECO:0000256" key="1">
    <source>
        <dbReference type="ARBA" id="ARBA00012928"/>
    </source>
</evidence>
<evidence type="ECO:0000256" key="2">
    <source>
        <dbReference type="ARBA" id="ARBA00022679"/>
    </source>
</evidence>
<evidence type="ECO:0000256" key="3">
    <source>
        <dbReference type="ARBA" id="ARBA00022723"/>
    </source>
</evidence>
<evidence type="ECO:0000259" key="8">
    <source>
        <dbReference type="PROSITE" id="PS50305"/>
    </source>
</evidence>
<evidence type="ECO:0000313" key="9">
    <source>
        <dbReference type="EMBL" id="KAJ8304269.1"/>
    </source>
</evidence>